<keyword evidence="6" id="KW-1185">Reference proteome</keyword>
<dbReference type="PhylomeDB" id="Q82X55"/>
<dbReference type="InterPro" id="IPR000160">
    <property type="entry name" value="GGDEF_dom"/>
</dbReference>
<dbReference type="Gene3D" id="1.10.3210.10">
    <property type="entry name" value="Hypothetical protein af1432"/>
    <property type="match status" value="1"/>
</dbReference>
<dbReference type="PROSITE" id="PS51833">
    <property type="entry name" value="HDOD"/>
    <property type="match status" value="1"/>
</dbReference>
<dbReference type="CDD" id="cd01949">
    <property type="entry name" value="GGDEF"/>
    <property type="match status" value="1"/>
</dbReference>
<reference evidence="5 6" key="1">
    <citation type="journal article" date="2003" name="J. Bacteriol.">
        <title>Complete genome sequence of the ammonia-oxidizing bacterium and obligate chemolithoautotroph Nitrosomonas europaea.</title>
        <authorList>
            <person name="Chain P."/>
            <person name="Lamerdin J."/>
            <person name="Larimer F."/>
            <person name="Regala W."/>
            <person name="Land M."/>
            <person name="Hauser L."/>
            <person name="Hooper A."/>
            <person name="Klotz M."/>
            <person name="Norton J."/>
            <person name="Sayavedra-Soto L."/>
            <person name="Arciero D."/>
            <person name="Hommes N."/>
            <person name="Whittaker M."/>
            <person name="Arp D."/>
        </authorList>
    </citation>
    <scope>NUCLEOTIDE SEQUENCE [LARGE SCALE GENOMIC DNA]</scope>
    <source>
        <strain evidence="6">ATCC 19718 / CIP 103999 / KCTC 2705 / NBRC 14298</strain>
    </source>
</reference>
<dbReference type="PANTHER" id="PTHR45138:SF9">
    <property type="entry name" value="DIGUANYLATE CYCLASE DGCM-RELATED"/>
    <property type="match status" value="1"/>
</dbReference>
<dbReference type="SUPFAM" id="SSF55073">
    <property type="entry name" value="Nucleotide cyclase"/>
    <property type="match status" value="1"/>
</dbReference>
<evidence type="ECO:0000256" key="1">
    <source>
        <dbReference type="ARBA" id="ARBA00012528"/>
    </source>
</evidence>
<dbReference type="HOGENOM" id="CLU_019124_1_0_4"/>
<sequence>MKENLLEQLRFCTNLPSLPSIVLKIIDLAGNADTSLTQINHYISLDPALAAKIIKTANSPLYKSRYPVSNISQATGILGTYGVTTIALSFSLADSLVKQSGKKLGMAGSNIFWRRSITSALASRALGERLGMSRMLDDLFLAGLLQDIGILAFHALLPEDYPSVFSLADNHNALLAAERETFGVGHDELGAALLEYWKFPGYVPAACRYSHTAPGKPNAGINECVATSGYVTDYFLSQDRKEKIGEVTRIAEAYLGLDEHALIEVLEAMQNELQHVEDLFEITILNPAHLSSIVTEARELLIVHATIKVRELGDKIRHDGLTGAHNRAFFDETFQNEFQLSIQQGSPLSLAMIDIDNYKTFNDTYGHVAGDGVLVTIARAITEQIRQTDILCRYGGDEFALILPGTTLSAARHTLTRIMESIAAIAYKPNEVNTIRITTSIGLAVNMDKEKSFSTHREMLEAADRALYAAKHAGRNRIAEWNPSLTSLLKS</sequence>
<dbReference type="RefSeq" id="WP_011111075.1">
    <property type="nucleotide sequence ID" value="NC_004757.1"/>
</dbReference>
<evidence type="ECO:0000259" key="4">
    <source>
        <dbReference type="PROSITE" id="PS51833"/>
    </source>
</evidence>
<evidence type="ECO:0000313" key="6">
    <source>
        <dbReference type="Proteomes" id="UP000001416"/>
    </source>
</evidence>
<dbReference type="GeneID" id="87103649"/>
<name>Q82X55_NITEU</name>
<proteinExistence type="predicted"/>
<dbReference type="AlphaFoldDB" id="Q82X55"/>
<gene>
    <name evidence="5" type="ordered locus">NE0440</name>
</gene>
<dbReference type="InterPro" id="IPR013976">
    <property type="entry name" value="HDOD"/>
</dbReference>
<dbReference type="NCBIfam" id="TIGR00254">
    <property type="entry name" value="GGDEF"/>
    <property type="match status" value="1"/>
</dbReference>
<dbReference type="SMART" id="SM00267">
    <property type="entry name" value="GGDEF"/>
    <property type="match status" value="1"/>
</dbReference>
<organism evidence="5 6">
    <name type="scientific">Nitrosomonas europaea (strain ATCC 19718 / CIP 103999 / KCTC 2705 / NBRC 14298)</name>
    <dbReference type="NCBI Taxonomy" id="228410"/>
    <lineage>
        <taxon>Bacteria</taxon>
        <taxon>Pseudomonadati</taxon>
        <taxon>Pseudomonadota</taxon>
        <taxon>Betaproteobacteria</taxon>
        <taxon>Nitrosomonadales</taxon>
        <taxon>Nitrosomonadaceae</taxon>
        <taxon>Nitrosomonas</taxon>
    </lineage>
</organism>
<dbReference type="KEGG" id="neu:NE0440"/>
<comment type="catalytic activity">
    <reaction evidence="2">
        <text>2 GTP = 3',3'-c-di-GMP + 2 diphosphate</text>
        <dbReference type="Rhea" id="RHEA:24898"/>
        <dbReference type="ChEBI" id="CHEBI:33019"/>
        <dbReference type="ChEBI" id="CHEBI:37565"/>
        <dbReference type="ChEBI" id="CHEBI:58805"/>
        <dbReference type="EC" id="2.7.7.65"/>
    </reaction>
</comment>
<dbReference type="Gene3D" id="3.30.70.270">
    <property type="match status" value="1"/>
</dbReference>
<accession>Q82X55</accession>
<dbReference type="InterPro" id="IPR043128">
    <property type="entry name" value="Rev_trsase/Diguanyl_cyclase"/>
</dbReference>
<dbReference type="GO" id="GO:0052621">
    <property type="term" value="F:diguanylate cyclase activity"/>
    <property type="evidence" value="ECO:0007669"/>
    <property type="project" value="UniProtKB-EC"/>
</dbReference>
<evidence type="ECO:0000256" key="2">
    <source>
        <dbReference type="ARBA" id="ARBA00034247"/>
    </source>
</evidence>
<dbReference type="InterPro" id="IPR050469">
    <property type="entry name" value="Diguanylate_Cyclase"/>
</dbReference>
<feature type="domain" description="GGDEF" evidence="3">
    <location>
        <begin position="346"/>
        <end position="483"/>
    </location>
</feature>
<feature type="domain" description="HDOD" evidence="4">
    <location>
        <begin position="15"/>
        <end position="213"/>
    </location>
</feature>
<dbReference type="Pfam" id="PF00990">
    <property type="entry name" value="GGDEF"/>
    <property type="match status" value="1"/>
</dbReference>
<dbReference type="EMBL" id="AL954747">
    <property type="protein sequence ID" value="CAD84351.1"/>
    <property type="molecule type" value="Genomic_DNA"/>
</dbReference>
<evidence type="ECO:0000259" key="3">
    <source>
        <dbReference type="PROSITE" id="PS50887"/>
    </source>
</evidence>
<protein>
    <recommendedName>
        <fullName evidence="1">diguanylate cyclase</fullName>
        <ecNumber evidence="1">2.7.7.65</ecNumber>
    </recommendedName>
</protein>
<dbReference type="Proteomes" id="UP000001416">
    <property type="component" value="Chromosome"/>
</dbReference>
<dbReference type="OrthoDB" id="9813903at2"/>
<dbReference type="Pfam" id="PF08668">
    <property type="entry name" value="HDOD"/>
    <property type="match status" value="1"/>
</dbReference>
<dbReference type="FunFam" id="3.30.70.270:FF:000001">
    <property type="entry name" value="Diguanylate cyclase domain protein"/>
    <property type="match status" value="1"/>
</dbReference>
<evidence type="ECO:0000313" key="5">
    <source>
        <dbReference type="EMBL" id="CAD84351.1"/>
    </source>
</evidence>
<dbReference type="eggNOG" id="COG3706">
    <property type="taxonomic scope" value="Bacteria"/>
</dbReference>
<dbReference type="eggNOG" id="COG1639">
    <property type="taxonomic scope" value="Bacteria"/>
</dbReference>
<dbReference type="STRING" id="228410.NE0440"/>
<dbReference type="PANTHER" id="PTHR45138">
    <property type="entry name" value="REGULATORY COMPONENTS OF SENSORY TRANSDUCTION SYSTEM"/>
    <property type="match status" value="1"/>
</dbReference>
<dbReference type="SUPFAM" id="SSF109604">
    <property type="entry name" value="HD-domain/PDEase-like"/>
    <property type="match status" value="1"/>
</dbReference>
<dbReference type="EC" id="2.7.7.65" evidence="1"/>
<dbReference type="PROSITE" id="PS50887">
    <property type="entry name" value="GGDEF"/>
    <property type="match status" value="1"/>
</dbReference>
<dbReference type="InterPro" id="IPR029787">
    <property type="entry name" value="Nucleotide_cyclase"/>
</dbReference>